<accession>A0ABN8F944</accession>
<gene>
    <name evidence="2" type="ORF">LEM8419_01972</name>
</gene>
<dbReference type="Proteomes" id="UP000837803">
    <property type="component" value="Unassembled WGS sequence"/>
</dbReference>
<evidence type="ECO:0000256" key="1">
    <source>
        <dbReference type="SAM" id="Phobius"/>
    </source>
</evidence>
<keyword evidence="3" id="KW-1185">Reference proteome</keyword>
<organism evidence="2 3">
    <name type="scientific">Neolewinella maritima</name>
    <dbReference type="NCBI Taxonomy" id="1383882"/>
    <lineage>
        <taxon>Bacteria</taxon>
        <taxon>Pseudomonadati</taxon>
        <taxon>Bacteroidota</taxon>
        <taxon>Saprospiria</taxon>
        <taxon>Saprospirales</taxon>
        <taxon>Lewinellaceae</taxon>
        <taxon>Neolewinella</taxon>
    </lineage>
</organism>
<proteinExistence type="predicted"/>
<protein>
    <submittedName>
        <fullName evidence="2">Uncharacterized protein</fullName>
    </submittedName>
</protein>
<dbReference type="InterPro" id="IPR009045">
    <property type="entry name" value="Zn_M74/Hedgehog-like"/>
</dbReference>
<comment type="caution">
    <text evidence="2">The sequence shown here is derived from an EMBL/GenBank/DDBJ whole genome shotgun (WGS) entry which is preliminary data.</text>
</comment>
<reference evidence="2" key="1">
    <citation type="submission" date="2021-12" db="EMBL/GenBank/DDBJ databases">
        <authorList>
            <person name="Rodrigo-Torres L."/>
            <person name="Arahal R. D."/>
            <person name="Lucena T."/>
        </authorList>
    </citation>
    <scope>NUCLEOTIDE SEQUENCE</scope>
    <source>
        <strain evidence="2">CECT 8419</strain>
    </source>
</reference>
<feature type="transmembrane region" description="Helical" evidence="1">
    <location>
        <begin position="7"/>
        <end position="35"/>
    </location>
</feature>
<name>A0ABN8F944_9BACT</name>
<feature type="transmembrane region" description="Helical" evidence="1">
    <location>
        <begin position="47"/>
        <end position="66"/>
    </location>
</feature>
<keyword evidence="1" id="KW-0472">Membrane</keyword>
<dbReference type="EMBL" id="CAKLPZ010000002">
    <property type="protein sequence ID" value="CAH1000962.1"/>
    <property type="molecule type" value="Genomic_DNA"/>
</dbReference>
<keyword evidence="1" id="KW-0812">Transmembrane</keyword>
<evidence type="ECO:0000313" key="2">
    <source>
        <dbReference type="EMBL" id="CAH1000962.1"/>
    </source>
</evidence>
<dbReference type="Gene3D" id="3.30.1380.10">
    <property type="match status" value="1"/>
</dbReference>
<evidence type="ECO:0000313" key="3">
    <source>
        <dbReference type="Proteomes" id="UP000837803"/>
    </source>
</evidence>
<keyword evidence="1" id="KW-1133">Transmembrane helix</keyword>
<dbReference type="RefSeq" id="WP_238750912.1">
    <property type="nucleotide sequence ID" value="NZ_CAKLPZ010000002.1"/>
</dbReference>
<sequence length="206" mass="22664">MKKLLAYLLSITLFLSLTVLTQVGGLIYLVALLLATTIGWGAWWKTMVVFLLLYTGTTFLVLPTVAPHFGRVRITHAANLQPANYFTSVLLNRNYVTPTLDGALSQAASQLGPNGHINYLDANFPFYDGFPLLPHLSHNDGRKVDLSLAYETASGVPSRDIKSTSGYGVYEGPAPGELDQIERCVRQGYAQYSFTQYLTLGQMSHT</sequence>